<feature type="domain" description="HTH lysR-type" evidence="5">
    <location>
        <begin position="1"/>
        <end position="58"/>
    </location>
</feature>
<name>A0A4Y7RVS0_9FIRM</name>
<dbReference type="InterPro" id="IPR036388">
    <property type="entry name" value="WH-like_DNA-bd_sf"/>
</dbReference>
<accession>A0A4Y7RVS0</accession>
<protein>
    <submittedName>
        <fullName evidence="6">HTH-type transcriptional regulator GltC</fullName>
    </submittedName>
</protein>
<evidence type="ECO:0000313" key="6">
    <source>
        <dbReference type="EMBL" id="TEB12367.1"/>
    </source>
</evidence>
<keyword evidence="4" id="KW-0804">Transcription</keyword>
<dbReference type="FunFam" id="1.10.10.10:FF:000001">
    <property type="entry name" value="LysR family transcriptional regulator"/>
    <property type="match status" value="1"/>
</dbReference>
<dbReference type="Proteomes" id="UP000297597">
    <property type="component" value="Unassembled WGS sequence"/>
</dbReference>
<evidence type="ECO:0000256" key="1">
    <source>
        <dbReference type="ARBA" id="ARBA00009437"/>
    </source>
</evidence>
<sequence length="312" mass="35686">MRLEQLEIFVEVSNSNSMSMAGEKLHISQQAISKSIKSLETELNTQLFKRTKSGIFLTSTGENIYQDVKRIIEIYNNIKQRTNIQPESHEINLSGTLSIYIPIPLSPLITKLTQIIAQAHPHIKFSLIEQYPKDLNDSAQDISDEICIRTVLSNQIQYVINKSTNCNIYLLKEEKIHLYAHKKSLIARKKQISLKDLNNIPVVYHISPITKKCFISDLFELNGIPFNPILSSTQFNHCISYLKSNKACYFSSPIAMDLLDIEKDVVAIPLKGNYTWCHIMLTAKEPNLSNEARVFINVTQEHFHDSFCQISD</sequence>
<dbReference type="InterPro" id="IPR000847">
    <property type="entry name" value="LysR_HTH_N"/>
</dbReference>
<dbReference type="PROSITE" id="PS50931">
    <property type="entry name" value="HTH_LYSR"/>
    <property type="match status" value="1"/>
</dbReference>
<keyword evidence="2" id="KW-0805">Transcription regulation</keyword>
<dbReference type="InterPro" id="IPR005119">
    <property type="entry name" value="LysR_subst-bd"/>
</dbReference>
<dbReference type="GO" id="GO:0003700">
    <property type="term" value="F:DNA-binding transcription factor activity"/>
    <property type="evidence" value="ECO:0007669"/>
    <property type="project" value="InterPro"/>
</dbReference>
<dbReference type="InterPro" id="IPR036390">
    <property type="entry name" value="WH_DNA-bd_sf"/>
</dbReference>
<dbReference type="PANTHER" id="PTHR30419">
    <property type="entry name" value="HTH-TYPE TRANSCRIPTIONAL REGULATOR YBHD"/>
    <property type="match status" value="1"/>
</dbReference>
<evidence type="ECO:0000256" key="2">
    <source>
        <dbReference type="ARBA" id="ARBA00023015"/>
    </source>
</evidence>
<comment type="caution">
    <text evidence="6">The sequence shown here is derived from an EMBL/GenBank/DDBJ whole genome shotgun (WGS) entry which is preliminary data.</text>
</comment>
<dbReference type="Pfam" id="PF03466">
    <property type="entry name" value="LysR_substrate"/>
    <property type="match status" value="1"/>
</dbReference>
<reference evidence="6 7" key="1">
    <citation type="journal article" date="2018" name="Environ. Microbiol.">
        <title>Novel energy conservation strategies and behaviour of Pelotomaculum schinkii driving syntrophic propionate catabolism.</title>
        <authorList>
            <person name="Hidalgo-Ahumada C.A.P."/>
            <person name="Nobu M.K."/>
            <person name="Narihiro T."/>
            <person name="Tamaki H."/>
            <person name="Liu W.T."/>
            <person name="Kamagata Y."/>
            <person name="Stams A.J.M."/>
            <person name="Imachi H."/>
            <person name="Sousa D.Z."/>
        </authorList>
    </citation>
    <scope>NUCLEOTIDE SEQUENCE [LARGE SCALE GENOMIC DNA]</scope>
    <source>
        <strain evidence="6 7">MGP</strain>
    </source>
</reference>
<keyword evidence="7" id="KW-1185">Reference proteome</keyword>
<dbReference type="Gene3D" id="3.40.190.290">
    <property type="match status" value="1"/>
</dbReference>
<dbReference type="AlphaFoldDB" id="A0A4Y7RVS0"/>
<evidence type="ECO:0000259" key="5">
    <source>
        <dbReference type="PROSITE" id="PS50931"/>
    </source>
</evidence>
<evidence type="ECO:0000313" key="7">
    <source>
        <dbReference type="Proteomes" id="UP000297597"/>
    </source>
</evidence>
<dbReference type="PRINTS" id="PR00039">
    <property type="entry name" value="HTHLYSR"/>
</dbReference>
<dbReference type="SUPFAM" id="SSF53850">
    <property type="entry name" value="Periplasmic binding protein-like II"/>
    <property type="match status" value="1"/>
</dbReference>
<dbReference type="RefSeq" id="WP_192902788.1">
    <property type="nucleotide sequence ID" value="NZ_QFFZ01000007.1"/>
</dbReference>
<organism evidence="6 7">
    <name type="scientific">Pelotomaculum propionicicum</name>
    <dbReference type="NCBI Taxonomy" id="258475"/>
    <lineage>
        <taxon>Bacteria</taxon>
        <taxon>Bacillati</taxon>
        <taxon>Bacillota</taxon>
        <taxon>Clostridia</taxon>
        <taxon>Eubacteriales</taxon>
        <taxon>Desulfotomaculaceae</taxon>
        <taxon>Pelotomaculum</taxon>
    </lineage>
</organism>
<dbReference type="Pfam" id="PF00126">
    <property type="entry name" value="HTH_1"/>
    <property type="match status" value="1"/>
</dbReference>
<gene>
    <name evidence="6" type="primary">gltC_1</name>
    <name evidence="6" type="ORF">Pmgp_00984</name>
</gene>
<evidence type="ECO:0000256" key="3">
    <source>
        <dbReference type="ARBA" id="ARBA00023125"/>
    </source>
</evidence>
<evidence type="ECO:0000256" key="4">
    <source>
        <dbReference type="ARBA" id="ARBA00023163"/>
    </source>
</evidence>
<dbReference type="Gene3D" id="1.10.10.10">
    <property type="entry name" value="Winged helix-like DNA-binding domain superfamily/Winged helix DNA-binding domain"/>
    <property type="match status" value="1"/>
</dbReference>
<dbReference type="SUPFAM" id="SSF46785">
    <property type="entry name" value="Winged helix' DNA-binding domain"/>
    <property type="match status" value="1"/>
</dbReference>
<dbReference type="EMBL" id="QFFZ01000007">
    <property type="protein sequence ID" value="TEB12367.1"/>
    <property type="molecule type" value="Genomic_DNA"/>
</dbReference>
<comment type="similarity">
    <text evidence="1">Belongs to the LysR transcriptional regulatory family.</text>
</comment>
<dbReference type="GO" id="GO:0003677">
    <property type="term" value="F:DNA binding"/>
    <property type="evidence" value="ECO:0007669"/>
    <property type="project" value="UniProtKB-KW"/>
</dbReference>
<proteinExistence type="inferred from homology"/>
<dbReference type="GO" id="GO:0005829">
    <property type="term" value="C:cytosol"/>
    <property type="evidence" value="ECO:0007669"/>
    <property type="project" value="TreeGrafter"/>
</dbReference>
<keyword evidence="3" id="KW-0238">DNA-binding</keyword>
<dbReference type="CDD" id="cd05466">
    <property type="entry name" value="PBP2_LTTR_substrate"/>
    <property type="match status" value="1"/>
</dbReference>
<dbReference type="PANTHER" id="PTHR30419:SF28">
    <property type="entry name" value="HTH-TYPE TRANSCRIPTIONAL REGULATOR BSDA"/>
    <property type="match status" value="1"/>
</dbReference>
<dbReference type="InterPro" id="IPR050950">
    <property type="entry name" value="HTH-type_LysR_regulators"/>
</dbReference>